<protein>
    <submittedName>
        <fullName evidence="1">Dol-P-Man:Man(7)GlcNAc(2)-PP-Dol alpha-1,6-mannosyltransferase</fullName>
    </submittedName>
</protein>
<comment type="caution">
    <text evidence="1">The sequence shown here is derived from an EMBL/GenBank/DDBJ whole genome shotgun (WGS) entry which is preliminary data.</text>
</comment>
<reference evidence="1" key="1">
    <citation type="submission" date="2022-06" db="EMBL/GenBank/DDBJ databases">
        <authorList>
            <person name="Legras J.-L."/>
            <person name="Devillers H."/>
            <person name="Grondin C."/>
        </authorList>
    </citation>
    <scope>NUCLEOTIDE SEQUENCE</scope>
    <source>
        <strain evidence="1">CLIB 1444</strain>
    </source>
</reference>
<proteinExistence type="predicted"/>
<evidence type="ECO:0000313" key="2">
    <source>
        <dbReference type="Proteomes" id="UP001152531"/>
    </source>
</evidence>
<name>A0ACA9Y4U3_9ASCO</name>
<dbReference type="EMBL" id="CALSDN010000002">
    <property type="protein sequence ID" value="CAH6719672.1"/>
    <property type="molecule type" value="Genomic_DNA"/>
</dbReference>
<accession>A0ACA9Y4U3</accession>
<dbReference type="Proteomes" id="UP001152531">
    <property type="component" value="Unassembled WGS sequence"/>
</dbReference>
<sequence length="594" mass="66558">MALGYFFKAALLLSIVFHLVISPYTKVEESFNIQAIHDILNYGIWPDGLANYDHISFPGVVPRTFIGSLVVSGIAYPIIKVFGLFGLDLLEGDQSEVQLLVRLIIGLCNGWMIIKLASSLKDIDFVSKRSREKSVLGDCFVFLMVTQFHILYYSSRTLPNFLALPLVNHALGKLLKGDLSGLTWLAFVGIVFRIEVGVLAVVIAVISSIGFGQSSIFINLLMLFAGTIAGLALSFSVDSYFWGELTIPELVSLKYNVVDGKSANWGVEPFNAYFSVYLTKLFRPPIILYLSAFGFMSDPSTETSPVEKPGDKVTRPSKNSIRILMSSALIYILIMSFQGHKELRFIIYTVPIFTMSGGNALSGFIRKSKGSLSTKLLVFLIIAVSLAANLLSIFSGYISSFNYPGGEALEFVNEYVSQSNEPLIVHMDVATCMTGVTRFGELHDDFITYDKTEDSQKLNEIWNAVDILVTSHPIEEYKNEDVNDWKKLKAVKAFKGYSLYPIMLLIQKHRSPKDLAGFFMDLVVEAYHTKDLTQLKEILNSPIVLTDYIFVYERVGKTEFLKVEEDKEVDEVVEEPDFDKLKDELNEQIDSIEN</sequence>
<gene>
    <name evidence="1" type="ORF">CLIB1444_02S13894</name>
</gene>
<keyword evidence="2" id="KW-1185">Reference proteome</keyword>
<organism evidence="1 2">
    <name type="scientific">[Candida] jaroonii</name>
    <dbReference type="NCBI Taxonomy" id="467808"/>
    <lineage>
        <taxon>Eukaryota</taxon>
        <taxon>Fungi</taxon>
        <taxon>Dikarya</taxon>
        <taxon>Ascomycota</taxon>
        <taxon>Saccharomycotina</taxon>
        <taxon>Pichiomycetes</taxon>
        <taxon>Debaryomycetaceae</taxon>
        <taxon>Yamadazyma</taxon>
    </lineage>
</organism>
<evidence type="ECO:0000313" key="1">
    <source>
        <dbReference type="EMBL" id="CAH6719672.1"/>
    </source>
</evidence>